<gene>
    <name evidence="1" type="ORF">APZ42_008958</name>
</gene>
<comment type="caution">
    <text evidence="1">The sequence shown here is derived from an EMBL/GenBank/DDBJ whole genome shotgun (WGS) entry which is preliminary data.</text>
</comment>
<dbReference type="OrthoDB" id="7699712at2759"/>
<reference evidence="1 2" key="1">
    <citation type="submission" date="2016-03" db="EMBL/GenBank/DDBJ databases">
        <title>EvidentialGene: Evidence-directed Construction of Genes on Genomes.</title>
        <authorList>
            <person name="Gilbert D.G."/>
            <person name="Choi J.-H."/>
            <person name="Mockaitis K."/>
            <person name="Colbourne J."/>
            <person name="Pfrender M."/>
        </authorList>
    </citation>
    <scope>NUCLEOTIDE SEQUENCE [LARGE SCALE GENOMIC DNA]</scope>
    <source>
        <strain evidence="1 2">Xinb3</strain>
        <tissue evidence="1">Complete organism</tissue>
    </source>
</reference>
<dbReference type="EMBL" id="LRGB01024302">
    <property type="protein sequence ID" value="KZR96611.1"/>
    <property type="molecule type" value="Genomic_DNA"/>
</dbReference>
<protein>
    <submittedName>
        <fullName evidence="1">Uncharacterized protein</fullName>
    </submittedName>
</protein>
<feature type="non-terminal residue" evidence="1">
    <location>
        <position position="186"/>
    </location>
</feature>
<dbReference type="Proteomes" id="UP000076858">
    <property type="component" value="Unassembled WGS sequence"/>
</dbReference>
<keyword evidence="2" id="KW-1185">Reference proteome</keyword>
<organism evidence="1 2">
    <name type="scientific">Daphnia magna</name>
    <dbReference type="NCBI Taxonomy" id="35525"/>
    <lineage>
        <taxon>Eukaryota</taxon>
        <taxon>Metazoa</taxon>
        <taxon>Ecdysozoa</taxon>
        <taxon>Arthropoda</taxon>
        <taxon>Crustacea</taxon>
        <taxon>Branchiopoda</taxon>
        <taxon>Diplostraca</taxon>
        <taxon>Cladocera</taxon>
        <taxon>Anomopoda</taxon>
        <taxon>Daphniidae</taxon>
        <taxon>Daphnia</taxon>
    </lineage>
</organism>
<name>A0A164EB08_9CRUS</name>
<proteinExistence type="predicted"/>
<dbReference type="AlphaFoldDB" id="A0A164EB08"/>
<sequence>ARRVEAALAQYEGVTHALHVEAGHIRRVEIAPVRPSPVVAAPFPAIFGHQAGCGMGSLTILLHQLACVASSSDSRTLRERYEPKFGGSSFQLKAPSLDSSMKRRLIAVRNGNNVRSQTTRLNDPREKSLTEIQLKIMDGIRPLLHLKNELDRLGASRSLKRAASTALSLVGNAFSEVTKRRRLNVL</sequence>
<feature type="non-terminal residue" evidence="1">
    <location>
        <position position="1"/>
    </location>
</feature>
<evidence type="ECO:0000313" key="2">
    <source>
        <dbReference type="Proteomes" id="UP000076858"/>
    </source>
</evidence>
<accession>A0A164EB08</accession>
<evidence type="ECO:0000313" key="1">
    <source>
        <dbReference type="EMBL" id="KZR96611.1"/>
    </source>
</evidence>